<gene>
    <name evidence="2" type="ORF">CC86DRAFT_404836</name>
</gene>
<dbReference type="Proteomes" id="UP000799424">
    <property type="component" value="Unassembled WGS sequence"/>
</dbReference>
<feature type="compositionally biased region" description="Basic residues" evidence="1">
    <location>
        <begin position="7"/>
        <end position="20"/>
    </location>
</feature>
<dbReference type="OrthoDB" id="3799620at2759"/>
<evidence type="ECO:0000313" key="3">
    <source>
        <dbReference type="Proteomes" id="UP000799424"/>
    </source>
</evidence>
<sequence length="297" mass="34436">MDGRTTYSKKRGGTSSRARHQQVPSNKWSKSPNARFTGPYRFFSLSRELRDMVYDEVWPKTAQLCRYTKLRQSSPLIDITAMYRKSTRDWQSGHRIPDCFLVSKAFLDEAMKQYYRNVDWKAKIPGSYFTTRFWLTGSEFEGDAILETQRELDELLRGSMYLKWIPASYYSRSVIELYKAWPMHLPILKKLHRGLHETNGRRTLHVTFSVALNRAKPNIAVDLSSLENIGFKLDKTVVDVIIATKQPTELVDGLTRLLETEIKRLGCAPMIGQRISVKSGTRLSFVYTFWNITVSRS</sequence>
<name>A0A6A7A3C3_9PLEO</name>
<protein>
    <submittedName>
        <fullName evidence="2">Uncharacterized protein</fullName>
    </submittedName>
</protein>
<evidence type="ECO:0000256" key="1">
    <source>
        <dbReference type="SAM" id="MobiDB-lite"/>
    </source>
</evidence>
<feature type="compositionally biased region" description="Polar residues" evidence="1">
    <location>
        <begin position="22"/>
        <end position="32"/>
    </location>
</feature>
<accession>A0A6A7A3C3</accession>
<keyword evidence="3" id="KW-1185">Reference proteome</keyword>
<feature type="region of interest" description="Disordered" evidence="1">
    <location>
        <begin position="1"/>
        <end position="32"/>
    </location>
</feature>
<proteinExistence type="predicted"/>
<dbReference type="AlphaFoldDB" id="A0A6A7A3C3"/>
<organism evidence="2 3">
    <name type="scientific">Ophiobolus disseminans</name>
    <dbReference type="NCBI Taxonomy" id="1469910"/>
    <lineage>
        <taxon>Eukaryota</taxon>
        <taxon>Fungi</taxon>
        <taxon>Dikarya</taxon>
        <taxon>Ascomycota</taxon>
        <taxon>Pezizomycotina</taxon>
        <taxon>Dothideomycetes</taxon>
        <taxon>Pleosporomycetidae</taxon>
        <taxon>Pleosporales</taxon>
        <taxon>Pleosporineae</taxon>
        <taxon>Phaeosphaeriaceae</taxon>
        <taxon>Ophiobolus</taxon>
    </lineage>
</organism>
<evidence type="ECO:0000313" key="2">
    <source>
        <dbReference type="EMBL" id="KAF2827791.1"/>
    </source>
</evidence>
<reference evidence="2" key="1">
    <citation type="journal article" date="2020" name="Stud. Mycol.">
        <title>101 Dothideomycetes genomes: a test case for predicting lifestyles and emergence of pathogens.</title>
        <authorList>
            <person name="Haridas S."/>
            <person name="Albert R."/>
            <person name="Binder M."/>
            <person name="Bloem J."/>
            <person name="Labutti K."/>
            <person name="Salamov A."/>
            <person name="Andreopoulos B."/>
            <person name="Baker S."/>
            <person name="Barry K."/>
            <person name="Bills G."/>
            <person name="Bluhm B."/>
            <person name="Cannon C."/>
            <person name="Castanera R."/>
            <person name="Culley D."/>
            <person name="Daum C."/>
            <person name="Ezra D."/>
            <person name="Gonzalez J."/>
            <person name="Henrissat B."/>
            <person name="Kuo A."/>
            <person name="Liang C."/>
            <person name="Lipzen A."/>
            <person name="Lutzoni F."/>
            <person name="Magnuson J."/>
            <person name="Mondo S."/>
            <person name="Nolan M."/>
            <person name="Ohm R."/>
            <person name="Pangilinan J."/>
            <person name="Park H.-J."/>
            <person name="Ramirez L."/>
            <person name="Alfaro M."/>
            <person name="Sun H."/>
            <person name="Tritt A."/>
            <person name="Yoshinaga Y."/>
            <person name="Zwiers L.-H."/>
            <person name="Turgeon B."/>
            <person name="Goodwin S."/>
            <person name="Spatafora J."/>
            <person name="Crous P."/>
            <person name="Grigoriev I."/>
        </authorList>
    </citation>
    <scope>NUCLEOTIDE SEQUENCE</scope>
    <source>
        <strain evidence="2">CBS 113818</strain>
    </source>
</reference>
<dbReference type="EMBL" id="MU006223">
    <property type="protein sequence ID" value="KAF2827791.1"/>
    <property type="molecule type" value="Genomic_DNA"/>
</dbReference>